<reference evidence="1" key="1">
    <citation type="journal article" date="2020" name="Stud. Mycol.">
        <title>101 Dothideomycetes genomes: a test case for predicting lifestyles and emergence of pathogens.</title>
        <authorList>
            <person name="Haridas S."/>
            <person name="Albert R."/>
            <person name="Binder M."/>
            <person name="Bloem J."/>
            <person name="Labutti K."/>
            <person name="Salamov A."/>
            <person name="Andreopoulos B."/>
            <person name="Baker S."/>
            <person name="Barry K."/>
            <person name="Bills G."/>
            <person name="Bluhm B."/>
            <person name="Cannon C."/>
            <person name="Castanera R."/>
            <person name="Culley D."/>
            <person name="Daum C."/>
            <person name="Ezra D."/>
            <person name="Gonzalez J."/>
            <person name="Henrissat B."/>
            <person name="Kuo A."/>
            <person name="Liang C."/>
            <person name="Lipzen A."/>
            <person name="Lutzoni F."/>
            <person name="Magnuson J."/>
            <person name="Mondo S."/>
            <person name="Nolan M."/>
            <person name="Ohm R."/>
            <person name="Pangilinan J."/>
            <person name="Park H.-J."/>
            <person name="Ramirez L."/>
            <person name="Alfaro M."/>
            <person name="Sun H."/>
            <person name="Tritt A."/>
            <person name="Yoshinaga Y."/>
            <person name="Zwiers L.-H."/>
            <person name="Turgeon B."/>
            <person name="Goodwin S."/>
            <person name="Spatafora J."/>
            <person name="Crous P."/>
            <person name="Grigoriev I."/>
        </authorList>
    </citation>
    <scope>NUCLEOTIDE SEQUENCE</scope>
    <source>
        <strain evidence="1">CBS 122368</strain>
    </source>
</reference>
<dbReference type="GeneID" id="54583672"/>
<dbReference type="Proteomes" id="UP000800094">
    <property type="component" value="Unassembled WGS sequence"/>
</dbReference>
<sequence>MRTHNILIVGANRGLGEALALQYKHEGKNVYATARHTAPLATHGIHWIPNIDITRENAGRLIAMQYDSESIDLLIICAGYFAKEKLDDLDYDRQVTMYKTTAIGPTFLIQHLINHNLLKKDSRVVLVGGESGSIALRHKVEGGGNYGGHGSKAALNMVGKLLSIDLEKKGIAVAVVHTGYLRKQNKDGFFESGGPDAVKPDEAAHHLRDWISTFDMSKTGQFWSVRGAAGIRSAEHVLGQKHEEDLSAPMQLPW</sequence>
<proteinExistence type="predicted"/>
<dbReference type="GO" id="GO:0016616">
    <property type="term" value="F:oxidoreductase activity, acting on the CH-OH group of donors, NAD or NADP as acceptor"/>
    <property type="evidence" value="ECO:0007669"/>
    <property type="project" value="TreeGrafter"/>
</dbReference>
<protein>
    <submittedName>
        <fullName evidence="1">NAD(P)-binding protein</fullName>
    </submittedName>
</protein>
<evidence type="ECO:0000313" key="1">
    <source>
        <dbReference type="EMBL" id="KAF2242081.1"/>
    </source>
</evidence>
<evidence type="ECO:0000313" key="2">
    <source>
        <dbReference type="Proteomes" id="UP000800094"/>
    </source>
</evidence>
<dbReference type="PANTHER" id="PTHR45458:SF2">
    <property type="entry name" value="OXIDOREDUCTASE, SHORT CHAIN DEHYDROGENASE_REDUCTASE FAMILY SUPERFAMILY (AFU_ORTHOLOGUE AFUA_3G13450)"/>
    <property type="match status" value="1"/>
</dbReference>
<dbReference type="Gene3D" id="3.40.50.720">
    <property type="entry name" value="NAD(P)-binding Rossmann-like Domain"/>
    <property type="match status" value="1"/>
</dbReference>
<dbReference type="SUPFAM" id="SSF51735">
    <property type="entry name" value="NAD(P)-binding Rossmann-fold domains"/>
    <property type="match status" value="1"/>
</dbReference>
<dbReference type="Pfam" id="PF00106">
    <property type="entry name" value="adh_short"/>
    <property type="match status" value="1"/>
</dbReference>
<dbReference type="RefSeq" id="XP_033677085.1">
    <property type="nucleotide sequence ID" value="XM_033830342.1"/>
</dbReference>
<dbReference type="AlphaFoldDB" id="A0A6A6HVM7"/>
<accession>A0A6A6HVM7</accession>
<organism evidence="1 2">
    <name type="scientific">Trematosphaeria pertusa</name>
    <dbReference type="NCBI Taxonomy" id="390896"/>
    <lineage>
        <taxon>Eukaryota</taxon>
        <taxon>Fungi</taxon>
        <taxon>Dikarya</taxon>
        <taxon>Ascomycota</taxon>
        <taxon>Pezizomycotina</taxon>
        <taxon>Dothideomycetes</taxon>
        <taxon>Pleosporomycetidae</taxon>
        <taxon>Pleosporales</taxon>
        <taxon>Massarineae</taxon>
        <taxon>Trematosphaeriaceae</taxon>
        <taxon>Trematosphaeria</taxon>
    </lineage>
</organism>
<name>A0A6A6HVM7_9PLEO</name>
<dbReference type="EMBL" id="ML987209">
    <property type="protein sequence ID" value="KAF2242081.1"/>
    <property type="molecule type" value="Genomic_DNA"/>
</dbReference>
<dbReference type="PANTHER" id="PTHR45458">
    <property type="entry name" value="SHORT-CHAIN DEHYDROGENASE/REDUCTASE SDR"/>
    <property type="match status" value="1"/>
</dbReference>
<dbReference type="OrthoDB" id="5296at2759"/>
<dbReference type="InterPro" id="IPR052184">
    <property type="entry name" value="SDR_enzymes"/>
</dbReference>
<dbReference type="InterPro" id="IPR036291">
    <property type="entry name" value="NAD(P)-bd_dom_sf"/>
</dbReference>
<keyword evidence="2" id="KW-1185">Reference proteome</keyword>
<dbReference type="InterPro" id="IPR002347">
    <property type="entry name" value="SDR_fam"/>
</dbReference>
<gene>
    <name evidence="1" type="ORF">BU26DRAFT_524716</name>
</gene>